<dbReference type="AlphaFoldDB" id="A0A6N8DLF4"/>
<dbReference type="EMBL" id="WNKS01000007">
    <property type="protein sequence ID" value="MTV31422.1"/>
    <property type="molecule type" value="Genomic_DNA"/>
</dbReference>
<gene>
    <name evidence="2" type="ORF">GJ654_10490</name>
</gene>
<evidence type="ECO:0000256" key="1">
    <source>
        <dbReference type="SAM" id="Phobius"/>
    </source>
</evidence>
<dbReference type="RefSeq" id="WP_155446107.1">
    <property type="nucleotide sequence ID" value="NZ_JAOQNR010000010.1"/>
</dbReference>
<evidence type="ECO:0000313" key="2">
    <source>
        <dbReference type="EMBL" id="MTV31422.1"/>
    </source>
</evidence>
<dbReference type="Pfam" id="PF25655">
    <property type="entry name" value="Phi6_P8"/>
    <property type="match status" value="1"/>
</dbReference>
<organism evidence="2 3">
    <name type="scientific">Rhodoblastus acidophilus</name>
    <name type="common">Rhodopseudomonas acidophila</name>
    <dbReference type="NCBI Taxonomy" id="1074"/>
    <lineage>
        <taxon>Bacteria</taxon>
        <taxon>Pseudomonadati</taxon>
        <taxon>Pseudomonadota</taxon>
        <taxon>Alphaproteobacteria</taxon>
        <taxon>Hyphomicrobiales</taxon>
        <taxon>Rhodoblastaceae</taxon>
        <taxon>Rhodoblastus</taxon>
    </lineage>
</organism>
<evidence type="ECO:0008006" key="4">
    <source>
        <dbReference type="Google" id="ProtNLM"/>
    </source>
</evidence>
<keyword evidence="1" id="KW-0472">Membrane</keyword>
<dbReference type="Proteomes" id="UP000439113">
    <property type="component" value="Unassembled WGS sequence"/>
</dbReference>
<feature type="transmembrane region" description="Helical" evidence="1">
    <location>
        <begin position="111"/>
        <end position="131"/>
    </location>
</feature>
<keyword evidence="1" id="KW-0812">Transmembrane</keyword>
<reference evidence="2 3" key="1">
    <citation type="submission" date="2019-11" db="EMBL/GenBank/DDBJ databases">
        <title>Whole-genome sequence of a Rhodoblastus acidophilus DSM 142.</title>
        <authorList>
            <person name="Kyndt J.A."/>
            <person name="Meyer T.E."/>
        </authorList>
    </citation>
    <scope>NUCLEOTIDE SEQUENCE [LARGE SCALE GENOMIC DNA]</scope>
    <source>
        <strain evidence="2 3">DSM 142</strain>
    </source>
</reference>
<evidence type="ECO:0000313" key="3">
    <source>
        <dbReference type="Proteomes" id="UP000439113"/>
    </source>
</evidence>
<accession>A0A6N8DLF4</accession>
<name>A0A6N8DLF4_RHOAC</name>
<sequence length="190" mass="19399">MQFDPKALEILGLEIAKIGAPIIGRALGGPLGATIASGVVGALAEALGVDATPEAVTNAVQANPQVAVAAAQQVEQDGAGDLKPILDMLTAVEPVELASEDRFVRWARPSAIWVISAVTLGYGGCIVAATVKYLDTNDPAALAVLLTNAPSLSLALAPVAAIAGVSAWWRSKEKIAGLPNGFDGLVKKRK</sequence>
<protein>
    <recommendedName>
        <fullName evidence="4">Holin of 3TMs, for gene-transfer release</fullName>
    </recommendedName>
</protein>
<keyword evidence="1" id="KW-1133">Transmembrane helix</keyword>
<dbReference type="OrthoDB" id="8137755at2"/>
<feature type="transmembrane region" description="Helical" evidence="1">
    <location>
        <begin position="151"/>
        <end position="169"/>
    </location>
</feature>
<comment type="caution">
    <text evidence="2">The sequence shown here is derived from an EMBL/GenBank/DDBJ whole genome shotgun (WGS) entry which is preliminary data.</text>
</comment>
<dbReference type="InterPro" id="IPR058012">
    <property type="entry name" value="MOCP_P8"/>
</dbReference>
<proteinExistence type="predicted"/>